<evidence type="ECO:0000313" key="2">
    <source>
        <dbReference type="Proteomes" id="UP000603200"/>
    </source>
</evidence>
<accession>A0ABQ3ZH77</accession>
<dbReference type="Proteomes" id="UP000603200">
    <property type="component" value="Unassembled WGS sequence"/>
</dbReference>
<reference evidence="1 2" key="1">
    <citation type="submission" date="2021-01" db="EMBL/GenBank/DDBJ databases">
        <title>Whole genome shotgun sequence of Actinoplanes humidus NBRC 14915.</title>
        <authorList>
            <person name="Komaki H."/>
            <person name="Tamura T."/>
        </authorList>
    </citation>
    <scope>NUCLEOTIDE SEQUENCE [LARGE SCALE GENOMIC DNA]</scope>
    <source>
        <strain evidence="1 2">NBRC 14915</strain>
    </source>
</reference>
<gene>
    <name evidence="1" type="ORF">Ahu01nite_009940</name>
</gene>
<name>A0ABQ3ZH77_9ACTN</name>
<dbReference type="EMBL" id="BOMN01000013">
    <property type="protein sequence ID" value="GIE17892.1"/>
    <property type="molecule type" value="Genomic_DNA"/>
</dbReference>
<sequence length="116" mass="12224">MPSWARAIAAISRAGASGLGAGASVGTVRTAAAGFSVVMAHLDVTWTGRLPPATSSLEVIDRIDAKPSPNDGWVSFELAMRFVSGPTFVSFWAFCAFHAGRVKSGYVNNPRRTVEP</sequence>
<organism evidence="1 2">
    <name type="scientific">Winogradskya humida</name>
    <dbReference type="NCBI Taxonomy" id="113566"/>
    <lineage>
        <taxon>Bacteria</taxon>
        <taxon>Bacillati</taxon>
        <taxon>Actinomycetota</taxon>
        <taxon>Actinomycetes</taxon>
        <taxon>Micromonosporales</taxon>
        <taxon>Micromonosporaceae</taxon>
        <taxon>Winogradskya</taxon>
    </lineage>
</organism>
<evidence type="ECO:0000313" key="1">
    <source>
        <dbReference type="EMBL" id="GIE17892.1"/>
    </source>
</evidence>
<proteinExistence type="predicted"/>
<protein>
    <submittedName>
        <fullName evidence="1">Uncharacterized protein</fullName>
    </submittedName>
</protein>
<comment type="caution">
    <text evidence="1">The sequence shown here is derived from an EMBL/GenBank/DDBJ whole genome shotgun (WGS) entry which is preliminary data.</text>
</comment>
<keyword evidence="2" id="KW-1185">Reference proteome</keyword>